<protein>
    <submittedName>
        <fullName evidence="3">Glycosyl transferase group 1</fullName>
    </submittedName>
</protein>
<dbReference type="EMBL" id="LCRD01000017">
    <property type="protein sequence ID" value="KKW30239.1"/>
    <property type="molecule type" value="Genomic_DNA"/>
</dbReference>
<feature type="domain" description="Glycosyltransferase subfamily 4-like N-terminal" evidence="2">
    <location>
        <begin position="53"/>
        <end position="194"/>
    </location>
</feature>
<evidence type="ECO:0000259" key="2">
    <source>
        <dbReference type="Pfam" id="PF13439"/>
    </source>
</evidence>
<dbReference type="Pfam" id="PF00534">
    <property type="entry name" value="Glycos_transf_1"/>
    <property type="match status" value="1"/>
</dbReference>
<evidence type="ECO:0000313" key="4">
    <source>
        <dbReference type="Proteomes" id="UP000034846"/>
    </source>
</evidence>
<reference evidence="3 4" key="1">
    <citation type="journal article" date="2015" name="Nature">
        <title>rRNA introns, odd ribosomes, and small enigmatic genomes across a large radiation of phyla.</title>
        <authorList>
            <person name="Brown C.T."/>
            <person name="Hug L.A."/>
            <person name="Thomas B.C."/>
            <person name="Sharon I."/>
            <person name="Castelle C.J."/>
            <person name="Singh A."/>
            <person name="Wilkins M.J."/>
            <person name="Williams K.H."/>
            <person name="Banfield J.F."/>
        </authorList>
    </citation>
    <scope>NUCLEOTIDE SEQUENCE [LARGE SCALE GENOMIC DNA]</scope>
</reference>
<proteinExistence type="predicted"/>
<dbReference type="GO" id="GO:0016757">
    <property type="term" value="F:glycosyltransferase activity"/>
    <property type="evidence" value="ECO:0007669"/>
    <property type="project" value="InterPro"/>
</dbReference>
<accession>A0A0G2ACS8</accession>
<feature type="domain" description="Glycosyl transferase family 1" evidence="1">
    <location>
        <begin position="209"/>
        <end position="364"/>
    </location>
</feature>
<comment type="caution">
    <text evidence="3">The sequence shown here is derived from an EMBL/GenBank/DDBJ whole genome shotgun (WGS) entry which is preliminary data.</text>
</comment>
<dbReference type="Gene3D" id="3.40.50.2000">
    <property type="entry name" value="Glycogen Phosphorylase B"/>
    <property type="match status" value="2"/>
</dbReference>
<dbReference type="SUPFAM" id="SSF53756">
    <property type="entry name" value="UDP-Glycosyltransferase/glycogen phosphorylase"/>
    <property type="match status" value="1"/>
</dbReference>
<dbReference type="AlphaFoldDB" id="A0A0G2ACS8"/>
<sequence length="393" mass="43566">MQGLMKLEERAGHTAIPFAMHDAKNDGTPWSRYFVSPLDTSRPHWGLGALSQAKRALWSTEAKTKMGRLIDDFRPDVVHAHNLYTHLSPSPLAACKERGVPVVMTVNDYGIVSANYGLWGNGRPVDPQRAGILSTTRSRFIKHSAVASFTLASLFAFQRLWKMYESYVDVFVPCSQFVRDALITVGYPADRIVVQHLFAEPFMVDEAYPAERKKKFVLFAGRLEDYKGVQTLIEAGRALPDVEIRIVGTGPQEAMFRKMAGSAANIRFVGFVPGRQLWGMMREAVAVVVPSIWYEPFGLVAVEAMAQSTPVIVSDRGGLPEIVQDGVSGLVFKGGDAKDLRKKIELLLGDAKKCQTMGKAARERAWAISNPQEHLAKIIDLYIKVQAGPNIHR</sequence>
<dbReference type="Proteomes" id="UP000034846">
    <property type="component" value="Unassembled WGS sequence"/>
</dbReference>
<dbReference type="InterPro" id="IPR050194">
    <property type="entry name" value="Glycosyltransferase_grp1"/>
</dbReference>
<dbReference type="InterPro" id="IPR001296">
    <property type="entry name" value="Glyco_trans_1"/>
</dbReference>
<dbReference type="PANTHER" id="PTHR45947">
    <property type="entry name" value="SULFOQUINOVOSYL TRANSFERASE SQD2"/>
    <property type="match status" value="1"/>
</dbReference>
<evidence type="ECO:0000313" key="3">
    <source>
        <dbReference type="EMBL" id="KKW30239.1"/>
    </source>
</evidence>
<evidence type="ECO:0000259" key="1">
    <source>
        <dbReference type="Pfam" id="PF00534"/>
    </source>
</evidence>
<dbReference type="CDD" id="cd03801">
    <property type="entry name" value="GT4_PimA-like"/>
    <property type="match status" value="1"/>
</dbReference>
<organism evidence="3 4">
    <name type="scientific">Candidatus Uhrbacteria bacterium GW2011_GWD2_52_7</name>
    <dbReference type="NCBI Taxonomy" id="1618989"/>
    <lineage>
        <taxon>Bacteria</taxon>
        <taxon>Candidatus Uhriibacteriota</taxon>
    </lineage>
</organism>
<gene>
    <name evidence="3" type="ORF">UY72_C0017G0002</name>
</gene>
<dbReference type="Pfam" id="PF13439">
    <property type="entry name" value="Glyco_transf_4"/>
    <property type="match status" value="1"/>
</dbReference>
<dbReference type="PANTHER" id="PTHR45947:SF13">
    <property type="entry name" value="TRANSFERASE"/>
    <property type="match status" value="1"/>
</dbReference>
<name>A0A0G2ACS8_9BACT</name>
<dbReference type="InterPro" id="IPR028098">
    <property type="entry name" value="Glyco_trans_4-like_N"/>
</dbReference>
<keyword evidence="3" id="KW-0808">Transferase</keyword>